<dbReference type="Gene3D" id="3.30.70.270">
    <property type="match status" value="1"/>
</dbReference>
<dbReference type="PANTHER" id="PTHR47027">
    <property type="entry name" value="REVERSE TRANSCRIPTASE DOMAIN-CONTAINING PROTEIN"/>
    <property type="match status" value="1"/>
</dbReference>
<dbReference type="InterPro" id="IPR000477">
    <property type="entry name" value="RT_dom"/>
</dbReference>
<evidence type="ECO:0000313" key="2">
    <source>
        <dbReference type="EMBL" id="CAI6370073.1"/>
    </source>
</evidence>
<evidence type="ECO:0000259" key="1">
    <source>
        <dbReference type="PROSITE" id="PS50878"/>
    </source>
</evidence>
<dbReference type="InterPro" id="IPR043128">
    <property type="entry name" value="Rev_trsase/Diguanyl_cyclase"/>
</dbReference>
<reference evidence="2 3" key="1">
    <citation type="submission" date="2023-01" db="EMBL/GenBank/DDBJ databases">
        <authorList>
            <person name="Whitehead M."/>
        </authorList>
    </citation>
    <scope>NUCLEOTIDE SEQUENCE [LARGE SCALE GENOMIC DNA]</scope>
</reference>
<protein>
    <recommendedName>
        <fullName evidence="1">Reverse transcriptase domain-containing protein</fullName>
    </recommendedName>
</protein>
<dbReference type="PROSITE" id="PS50878">
    <property type="entry name" value="RT_POL"/>
    <property type="match status" value="1"/>
</dbReference>
<keyword evidence="3" id="KW-1185">Reference proteome</keyword>
<comment type="caution">
    <text evidence="2">The sequence shown here is derived from an EMBL/GenBank/DDBJ whole genome shotgun (WGS) entry which is preliminary data.</text>
</comment>
<dbReference type="Pfam" id="PF00078">
    <property type="entry name" value="RVT_1"/>
    <property type="match status" value="1"/>
</dbReference>
<sequence>MFVDFRKAYDSIHRNSLYNIMEEFGFPKKLINLTKLSMEVVKYQVRVESTTSEAFNVETGLKQGDTLSPLLFNIALEKAVRVLQNEARGINVDEYHIKVLGFADDLNIIGETLDDTVRATEALEHAAERIGLHINVDKTKLMELLDMETSLDVLETLPYEKVEQFQYLGTLLNTKNDWSYEIGSRITKAERAFFALLKFFKCKLFSKRTKISLYTSIIRQILTYGCKIWTTTSITERRLKTFENKIWRKICGPVKDPRTGQWRRKFNQELKEELKIVSINSFIKRQRLQWLGHVMTQNSDAVTKMVLNWKPEGKRPRGRTQKRWLDVVEKDLEDLGVQDWREIVQDRDKWSDLVMAAETLGEL</sequence>
<gene>
    <name evidence="2" type="ORF">MEUPH1_LOCUS24239</name>
</gene>
<proteinExistence type="predicted"/>
<evidence type="ECO:0000313" key="3">
    <source>
        <dbReference type="Proteomes" id="UP001160148"/>
    </source>
</evidence>
<dbReference type="AlphaFoldDB" id="A0AAV0XNY2"/>
<organism evidence="2 3">
    <name type="scientific">Macrosiphum euphorbiae</name>
    <name type="common">potato aphid</name>
    <dbReference type="NCBI Taxonomy" id="13131"/>
    <lineage>
        <taxon>Eukaryota</taxon>
        <taxon>Metazoa</taxon>
        <taxon>Ecdysozoa</taxon>
        <taxon>Arthropoda</taxon>
        <taxon>Hexapoda</taxon>
        <taxon>Insecta</taxon>
        <taxon>Pterygota</taxon>
        <taxon>Neoptera</taxon>
        <taxon>Paraneoptera</taxon>
        <taxon>Hemiptera</taxon>
        <taxon>Sternorrhyncha</taxon>
        <taxon>Aphidomorpha</taxon>
        <taxon>Aphidoidea</taxon>
        <taxon>Aphididae</taxon>
        <taxon>Macrosiphini</taxon>
        <taxon>Macrosiphum</taxon>
    </lineage>
</organism>
<dbReference type="SUPFAM" id="SSF56672">
    <property type="entry name" value="DNA/RNA polymerases"/>
    <property type="match status" value="1"/>
</dbReference>
<accession>A0AAV0XNY2</accession>
<dbReference type="Proteomes" id="UP001160148">
    <property type="component" value="Unassembled WGS sequence"/>
</dbReference>
<feature type="domain" description="Reverse transcriptase" evidence="1">
    <location>
        <begin position="1"/>
        <end position="172"/>
    </location>
</feature>
<dbReference type="GO" id="GO:0071897">
    <property type="term" value="P:DNA biosynthetic process"/>
    <property type="evidence" value="ECO:0007669"/>
    <property type="project" value="UniProtKB-ARBA"/>
</dbReference>
<name>A0AAV0XNY2_9HEMI</name>
<dbReference type="EMBL" id="CARXXK010000195">
    <property type="protein sequence ID" value="CAI6370073.1"/>
    <property type="molecule type" value="Genomic_DNA"/>
</dbReference>
<dbReference type="PANTHER" id="PTHR47027:SF20">
    <property type="entry name" value="REVERSE TRANSCRIPTASE-LIKE PROTEIN WITH RNA-DIRECTED DNA POLYMERASE DOMAIN"/>
    <property type="match status" value="1"/>
</dbReference>
<dbReference type="InterPro" id="IPR043502">
    <property type="entry name" value="DNA/RNA_pol_sf"/>
</dbReference>